<keyword evidence="2" id="KW-1185">Reference proteome</keyword>
<organism evidence="1 2">
    <name type="scientific">Neofusicoccum parvum</name>
    <dbReference type="NCBI Taxonomy" id="310453"/>
    <lineage>
        <taxon>Eukaryota</taxon>
        <taxon>Fungi</taxon>
        <taxon>Dikarya</taxon>
        <taxon>Ascomycota</taxon>
        <taxon>Pezizomycotina</taxon>
        <taxon>Dothideomycetes</taxon>
        <taxon>Dothideomycetes incertae sedis</taxon>
        <taxon>Botryosphaeriales</taxon>
        <taxon>Botryosphaeriaceae</taxon>
        <taxon>Neofusicoccum</taxon>
    </lineage>
</organism>
<comment type="caution">
    <text evidence="1">The sequence shown here is derived from an EMBL/GenBank/DDBJ whole genome shotgun (WGS) entry which is preliminary data.</text>
</comment>
<name>A0ACB5RS73_9PEZI</name>
<evidence type="ECO:0000313" key="2">
    <source>
        <dbReference type="Proteomes" id="UP001165186"/>
    </source>
</evidence>
<proteinExistence type="predicted"/>
<protein>
    <submittedName>
        <fullName evidence="1">Uncharacterized protein</fullName>
    </submittedName>
</protein>
<dbReference type="Proteomes" id="UP001165186">
    <property type="component" value="Unassembled WGS sequence"/>
</dbReference>
<sequence length="265" mass="30517">MSGVEVAGLVLGTLPLLIEAIKAYADGVSTVERYLKYEVPLRNLHRALGAEYVIYQNTCEELLNGLVENNDERTALLEQPGGPGWRKPALERKLNQRLSRAYTAYVETMEDMEFAVSEIKKLLKLGSDGKVQLKASNKFRKEYHRLKFSLKKSEYDELLSQIQQRNARLRTLTQQTLTLEPSRLKRQLPDFDLIRDYAASVYKNICAGLKCDCRTSHGINLRLEAQNYQLHTVRHGQWRQLMYGLYRKSLLSQANNKFLPPARNQ</sequence>
<reference evidence="1" key="1">
    <citation type="submission" date="2024-09" db="EMBL/GenBank/DDBJ databases">
        <title>Draft Genome Sequences of Neofusicoccum parvum.</title>
        <authorList>
            <person name="Ashida A."/>
            <person name="Camagna M."/>
            <person name="Tanaka A."/>
            <person name="Takemoto D."/>
        </authorList>
    </citation>
    <scope>NUCLEOTIDE SEQUENCE</scope>
    <source>
        <strain evidence="1">PPO83</strain>
    </source>
</reference>
<evidence type="ECO:0000313" key="1">
    <source>
        <dbReference type="EMBL" id="GME23372.1"/>
    </source>
</evidence>
<dbReference type="EMBL" id="BSXG01000007">
    <property type="protein sequence ID" value="GME23372.1"/>
    <property type="molecule type" value="Genomic_DNA"/>
</dbReference>
<accession>A0ACB5RS73</accession>
<gene>
    <name evidence="1" type="primary">g6169</name>
    <name evidence="1" type="ORF">NpPPO83_00006169</name>
</gene>